<evidence type="ECO:0000259" key="8">
    <source>
        <dbReference type="PROSITE" id="PS51194"/>
    </source>
</evidence>
<dbReference type="GO" id="GO:0003677">
    <property type="term" value="F:DNA binding"/>
    <property type="evidence" value="ECO:0007669"/>
    <property type="project" value="InterPro"/>
</dbReference>
<name>E0VV93_PEDHC</name>
<evidence type="ECO:0000259" key="7">
    <source>
        <dbReference type="PROSITE" id="PS51192"/>
    </source>
</evidence>
<dbReference type="Pfam" id="PF03368">
    <property type="entry name" value="Dicer_dimer"/>
    <property type="match status" value="1"/>
</dbReference>
<dbReference type="Pfam" id="PF00271">
    <property type="entry name" value="Helicase_C"/>
    <property type="match status" value="1"/>
</dbReference>
<evidence type="ECO:0000313" key="12">
    <source>
        <dbReference type="Proteomes" id="UP000009046"/>
    </source>
</evidence>
<evidence type="ECO:0000256" key="6">
    <source>
        <dbReference type="PROSITE-ProRule" id="PRU00657"/>
    </source>
</evidence>
<reference evidence="10" key="2">
    <citation type="submission" date="2007-04" db="EMBL/GenBank/DDBJ databases">
        <title>The genome of the human body louse.</title>
        <authorList>
            <consortium name="The Human Body Louse Genome Consortium"/>
            <person name="Kirkness E."/>
            <person name="Walenz B."/>
            <person name="Hass B."/>
            <person name="Bruggner R."/>
            <person name="Strausberg R."/>
        </authorList>
    </citation>
    <scope>NUCLEOTIDE SEQUENCE</scope>
    <source>
        <strain evidence="10">USDA</strain>
    </source>
</reference>
<keyword evidence="2" id="KW-0479">Metal-binding</keyword>
<keyword evidence="5" id="KW-0464">Manganese</keyword>
<dbReference type="RefSeq" id="XP_002430037.1">
    <property type="nucleotide sequence ID" value="XM_002429992.1"/>
</dbReference>
<dbReference type="KEGG" id="phu:Phum_PHUM459700"/>
<keyword evidence="3" id="KW-0378">Hydrolase</keyword>
<evidence type="ECO:0000256" key="2">
    <source>
        <dbReference type="ARBA" id="ARBA00022723"/>
    </source>
</evidence>
<dbReference type="InParanoid" id="E0VV93"/>
<dbReference type="PANTHER" id="PTHR14074:SF16">
    <property type="entry name" value="ANTIVIRAL INNATE IMMUNE RESPONSE RECEPTOR RIG-I"/>
    <property type="match status" value="1"/>
</dbReference>
<dbReference type="CDD" id="cd18034">
    <property type="entry name" value="DEXHc_dicer"/>
    <property type="match status" value="1"/>
</dbReference>
<evidence type="ECO:0000256" key="1">
    <source>
        <dbReference type="ARBA" id="ARBA00001936"/>
    </source>
</evidence>
<comment type="cofactor">
    <cofactor evidence="1">
        <name>Mn(2+)</name>
        <dbReference type="ChEBI" id="CHEBI:29035"/>
    </cofactor>
</comment>
<dbReference type="GO" id="GO:0005524">
    <property type="term" value="F:ATP binding"/>
    <property type="evidence" value="ECO:0007669"/>
    <property type="project" value="InterPro"/>
</dbReference>
<feature type="domain" description="Helicase C-terminal" evidence="8">
    <location>
        <begin position="330"/>
        <end position="483"/>
    </location>
</feature>
<dbReference type="GeneID" id="8238403"/>
<dbReference type="Gene3D" id="3.30.160.380">
    <property type="entry name" value="Dicer dimerisation domain"/>
    <property type="match status" value="1"/>
</dbReference>
<evidence type="ECO:0000259" key="9">
    <source>
        <dbReference type="PROSITE" id="PS51327"/>
    </source>
</evidence>
<evidence type="ECO:0000256" key="4">
    <source>
        <dbReference type="ARBA" id="ARBA00022842"/>
    </source>
</evidence>
<accession>E0VV93</accession>
<evidence type="ECO:0000313" key="10">
    <source>
        <dbReference type="EMBL" id="EEB17299.1"/>
    </source>
</evidence>
<reference evidence="11" key="3">
    <citation type="submission" date="2021-02" db="UniProtKB">
        <authorList>
            <consortium name="EnsemblMetazoa"/>
        </authorList>
    </citation>
    <scope>IDENTIFICATION</scope>
    <source>
        <strain evidence="11">USDA</strain>
    </source>
</reference>
<dbReference type="STRING" id="121224.E0VV93"/>
<dbReference type="InterPro" id="IPR027417">
    <property type="entry name" value="P-loop_NTPase"/>
</dbReference>
<dbReference type="InterPro" id="IPR014001">
    <property type="entry name" value="Helicase_ATP-bd"/>
</dbReference>
<dbReference type="InterPro" id="IPR005034">
    <property type="entry name" value="Dicer_dimerisation"/>
</dbReference>
<dbReference type="InterPro" id="IPR051363">
    <property type="entry name" value="RLR_Helicase"/>
</dbReference>
<evidence type="ECO:0000313" key="11">
    <source>
        <dbReference type="EnsemblMetazoa" id="PHUM459700-PA"/>
    </source>
</evidence>
<dbReference type="PANTHER" id="PTHR14074">
    <property type="entry name" value="HELICASE WITH DEATH DOMAIN-RELATED"/>
    <property type="match status" value="1"/>
</dbReference>
<dbReference type="GO" id="GO:0016891">
    <property type="term" value="F:RNA endonuclease activity producing 5'-phosphomonoesters, hydrolytic mechanism"/>
    <property type="evidence" value="ECO:0007669"/>
    <property type="project" value="InterPro"/>
</dbReference>
<dbReference type="VEuPathDB" id="VectorBase:PHUM459700"/>
<evidence type="ECO:0000256" key="3">
    <source>
        <dbReference type="ARBA" id="ARBA00022801"/>
    </source>
</evidence>
<dbReference type="CTD" id="8238403"/>
<dbReference type="OMA" id="ADHIQCH"/>
<dbReference type="EnsemblMetazoa" id="PHUM459700-RA">
    <property type="protein sequence ID" value="PHUM459700-PA"/>
    <property type="gene ID" value="PHUM459700"/>
</dbReference>
<dbReference type="GO" id="GO:0003723">
    <property type="term" value="F:RNA binding"/>
    <property type="evidence" value="ECO:0007669"/>
    <property type="project" value="UniProtKB-UniRule"/>
</dbReference>
<dbReference type="EMBL" id="AAZO01005584">
    <property type="status" value="NOT_ANNOTATED_CDS"/>
    <property type="molecule type" value="Genomic_DNA"/>
</dbReference>
<dbReference type="OrthoDB" id="416741at2759"/>
<dbReference type="SMART" id="SM00490">
    <property type="entry name" value="HELICc"/>
    <property type="match status" value="1"/>
</dbReference>
<comment type="similarity">
    <text evidence="6">Belongs to the helicase family. Dicer subfamily.</text>
</comment>
<feature type="domain" description="Dicer dsRNA-binding fold" evidence="9">
    <location>
        <begin position="515"/>
        <end position="606"/>
    </location>
</feature>
<organism>
    <name type="scientific">Pediculus humanus subsp. corporis</name>
    <name type="common">Body louse</name>
    <dbReference type="NCBI Taxonomy" id="121224"/>
    <lineage>
        <taxon>Eukaryota</taxon>
        <taxon>Metazoa</taxon>
        <taxon>Ecdysozoa</taxon>
        <taxon>Arthropoda</taxon>
        <taxon>Hexapoda</taxon>
        <taxon>Insecta</taxon>
        <taxon>Pterygota</taxon>
        <taxon>Neoptera</taxon>
        <taxon>Paraneoptera</taxon>
        <taxon>Psocodea</taxon>
        <taxon>Troctomorpha</taxon>
        <taxon>Phthiraptera</taxon>
        <taxon>Anoplura</taxon>
        <taxon>Pediculidae</taxon>
        <taxon>Pediculus</taxon>
    </lineage>
</organism>
<gene>
    <name evidence="11" type="primary">8238403</name>
    <name evidence="10" type="ORF">Phum_PHUM459700</name>
</gene>
<dbReference type="Proteomes" id="UP000009046">
    <property type="component" value="Unassembled WGS sequence"/>
</dbReference>
<dbReference type="InterPro" id="IPR038248">
    <property type="entry name" value="Dicer_dimer_sf"/>
</dbReference>
<keyword evidence="12" id="KW-1185">Reference proteome</keyword>
<sequence>MIRNYQAELIEIAKKQNSIIYLPTGTGKTLIAIQVLLSKTQEIKKPYNEGGKRVFFIGATKVLVYQLAKVLCTHTKFKIGYYTGDMNVDSWNKDIWLGEFLKKQVMVLTAEILKGLLTLKFIGAENISLIVFDECHHGTLNHPYKRIMQEFKDLPDSKLPLILGLSATLLKMNIKKTDIEISLREMEETYRAKIISISENSDITRYMSVCVEKILNYNLNTTHSINEVLSIYDDVIKVIEETLNFVLENARTSLLELGIFGGSLSALYYMIELDKIRLLSTDPVHCQILIYAKTELSMIMEDEEESGQLIYDFSSGKVKLLIDTIRDYFNSDNFDFKCGLVFVHRRQTALLLAFIMQRLRGCDKNFESVKPEFMVASSYMNNDFVDISRKKNEIMKRMASGELNLIFATNILEEGIDLPACNLVISFDFPKGYSSYIQSRGRARNENSIYYIFSDENEKKNEKLIDEYRDFEKTLNERIRGEISLPDVYLEKCNKNETISIVGKSDAIFVDGCMAIACVEKYCGQLPQDMFTFLCPEIFYKKFGEMKRAFLKLPFNSGIPDVIEGDLKSNMKEAKKSVFMKTVKLLHELNLIDDSLNMRQLEIEKVDFKSLFPHYKEEEKIDKTLPQPGTRNRKQIYNINGVECLSDCIPVPGIKTYLHVIDFNVGFKKPKLDRKITIYELLKKPCTYGILSTKKLNKVYI</sequence>
<dbReference type="Gene3D" id="3.40.50.300">
    <property type="entry name" value="P-loop containing nucleotide triphosphate hydrolases"/>
    <property type="match status" value="2"/>
</dbReference>
<dbReference type="InterPro" id="IPR001650">
    <property type="entry name" value="Helicase_C-like"/>
</dbReference>
<dbReference type="PROSITE" id="PS51194">
    <property type="entry name" value="HELICASE_CTER"/>
    <property type="match status" value="1"/>
</dbReference>
<dbReference type="PROSITE" id="PS51327">
    <property type="entry name" value="DICER_DSRBF"/>
    <property type="match status" value="1"/>
</dbReference>
<dbReference type="EMBL" id="DS235804">
    <property type="protein sequence ID" value="EEB17299.1"/>
    <property type="molecule type" value="Genomic_DNA"/>
</dbReference>
<dbReference type="eggNOG" id="KOG0701">
    <property type="taxonomic scope" value="Eukaryota"/>
</dbReference>
<feature type="domain" description="Helicase ATP-binding" evidence="7">
    <location>
        <begin position="9"/>
        <end position="187"/>
    </location>
</feature>
<dbReference type="Pfam" id="PF04851">
    <property type="entry name" value="ResIII"/>
    <property type="match status" value="1"/>
</dbReference>
<dbReference type="GO" id="GO:0046872">
    <property type="term" value="F:metal ion binding"/>
    <property type="evidence" value="ECO:0007669"/>
    <property type="project" value="UniProtKB-KW"/>
</dbReference>
<dbReference type="SMART" id="SM00487">
    <property type="entry name" value="DEXDc"/>
    <property type="match status" value="1"/>
</dbReference>
<proteinExistence type="inferred from homology"/>
<dbReference type="SUPFAM" id="SSF52540">
    <property type="entry name" value="P-loop containing nucleoside triphosphate hydrolases"/>
    <property type="match status" value="1"/>
</dbReference>
<protein>
    <submittedName>
        <fullName evidence="10 11">Dicer-1, putative</fullName>
    </submittedName>
</protein>
<keyword evidence="4" id="KW-0460">Magnesium</keyword>
<dbReference type="PROSITE" id="PS51192">
    <property type="entry name" value="HELICASE_ATP_BIND_1"/>
    <property type="match status" value="1"/>
</dbReference>
<dbReference type="GO" id="GO:0005737">
    <property type="term" value="C:cytoplasm"/>
    <property type="evidence" value="ECO:0007669"/>
    <property type="project" value="TreeGrafter"/>
</dbReference>
<dbReference type="AlphaFoldDB" id="E0VV93"/>
<dbReference type="HOGENOM" id="CLU_380598_0_0_1"/>
<dbReference type="InterPro" id="IPR006935">
    <property type="entry name" value="Helicase/UvrB_N"/>
</dbReference>
<keyword evidence="6" id="KW-0694">RNA-binding</keyword>
<evidence type="ECO:0000256" key="5">
    <source>
        <dbReference type="ARBA" id="ARBA00023211"/>
    </source>
</evidence>
<reference evidence="10" key="1">
    <citation type="submission" date="2007-04" db="EMBL/GenBank/DDBJ databases">
        <title>Annotation of Pediculus humanus corporis strain USDA.</title>
        <authorList>
            <person name="Kirkness E."/>
            <person name="Hannick L."/>
            <person name="Hass B."/>
            <person name="Bruggner R."/>
            <person name="Lawson D."/>
            <person name="Bidwell S."/>
            <person name="Joardar V."/>
            <person name="Caler E."/>
            <person name="Walenz B."/>
            <person name="Inman J."/>
            <person name="Schobel S."/>
            <person name="Galinsky K."/>
            <person name="Amedeo P."/>
            <person name="Strausberg R."/>
        </authorList>
    </citation>
    <scope>NUCLEOTIDE SEQUENCE</scope>
    <source>
        <strain evidence="10">USDA</strain>
    </source>
</reference>